<organism evidence="13 14">
    <name type="scientific">Bemisia tabaci</name>
    <name type="common">Sweetpotato whitefly</name>
    <name type="synonym">Aleurodes tabaci</name>
    <dbReference type="NCBI Taxonomy" id="7038"/>
    <lineage>
        <taxon>Eukaryota</taxon>
        <taxon>Metazoa</taxon>
        <taxon>Ecdysozoa</taxon>
        <taxon>Arthropoda</taxon>
        <taxon>Hexapoda</taxon>
        <taxon>Insecta</taxon>
        <taxon>Pterygota</taxon>
        <taxon>Neoptera</taxon>
        <taxon>Paraneoptera</taxon>
        <taxon>Hemiptera</taxon>
        <taxon>Sternorrhyncha</taxon>
        <taxon>Aleyrodoidea</taxon>
        <taxon>Aleyrodidae</taxon>
        <taxon>Aleyrodinae</taxon>
        <taxon>Bemisia</taxon>
    </lineage>
</organism>
<evidence type="ECO:0000259" key="12">
    <source>
        <dbReference type="Pfam" id="PF07993"/>
    </source>
</evidence>
<keyword evidence="3 10" id="KW-0444">Lipid biosynthesis</keyword>
<dbReference type="KEGG" id="btab:109031853"/>
<evidence type="ECO:0000256" key="1">
    <source>
        <dbReference type="ARBA" id="ARBA00004141"/>
    </source>
</evidence>
<feature type="domain" description="Fatty acyl-CoA reductase C-terminal" evidence="11">
    <location>
        <begin position="393"/>
        <end position="484"/>
    </location>
</feature>
<dbReference type="Pfam" id="PF03015">
    <property type="entry name" value="Sterile"/>
    <property type="match status" value="1"/>
</dbReference>
<dbReference type="InterPro" id="IPR036291">
    <property type="entry name" value="NAD(P)-bd_dom_sf"/>
</dbReference>
<keyword evidence="7 10" id="KW-0443">Lipid metabolism</keyword>
<evidence type="ECO:0000259" key="11">
    <source>
        <dbReference type="Pfam" id="PF03015"/>
    </source>
</evidence>
<evidence type="ECO:0000256" key="8">
    <source>
        <dbReference type="ARBA" id="ARBA00023136"/>
    </source>
</evidence>
<evidence type="ECO:0000256" key="9">
    <source>
        <dbReference type="ARBA" id="ARBA00052530"/>
    </source>
</evidence>
<evidence type="ECO:0000256" key="2">
    <source>
        <dbReference type="ARBA" id="ARBA00005928"/>
    </source>
</evidence>
<evidence type="ECO:0000256" key="4">
    <source>
        <dbReference type="ARBA" id="ARBA00022692"/>
    </source>
</evidence>
<keyword evidence="8 10" id="KW-0472">Membrane</keyword>
<keyword evidence="6 10" id="KW-1133">Transmembrane helix</keyword>
<accession>A0A9P0A4A8</accession>
<comment type="function">
    <text evidence="10">Catalyzes the reduction of fatty acyl-CoA to fatty alcohols.</text>
</comment>
<comment type="subcellular location">
    <subcellularLocation>
        <location evidence="1">Membrane</location>
        <topology evidence="1">Multi-pass membrane protein</topology>
    </subcellularLocation>
</comment>
<dbReference type="GO" id="GO:0005777">
    <property type="term" value="C:peroxisome"/>
    <property type="evidence" value="ECO:0007669"/>
    <property type="project" value="TreeGrafter"/>
</dbReference>
<dbReference type="InterPro" id="IPR033640">
    <property type="entry name" value="FAR_C"/>
</dbReference>
<dbReference type="Pfam" id="PF07993">
    <property type="entry name" value="NAD_binding_4"/>
    <property type="match status" value="1"/>
</dbReference>
<evidence type="ECO:0000256" key="5">
    <source>
        <dbReference type="ARBA" id="ARBA00022857"/>
    </source>
</evidence>
<dbReference type="InterPro" id="IPR013120">
    <property type="entry name" value="FAR_NAD-bd"/>
</dbReference>
<dbReference type="PANTHER" id="PTHR11011:SF60">
    <property type="entry name" value="FATTY ACYL-COA REDUCTASE-RELATED"/>
    <property type="match status" value="1"/>
</dbReference>
<dbReference type="Proteomes" id="UP001152759">
    <property type="component" value="Chromosome 2"/>
</dbReference>
<dbReference type="Gene3D" id="3.40.50.720">
    <property type="entry name" value="NAD(P)-binding Rossmann-like Domain"/>
    <property type="match status" value="1"/>
</dbReference>
<evidence type="ECO:0000313" key="13">
    <source>
        <dbReference type="EMBL" id="CAH0383941.1"/>
    </source>
</evidence>
<dbReference type="InterPro" id="IPR026055">
    <property type="entry name" value="FAR"/>
</dbReference>
<evidence type="ECO:0000313" key="14">
    <source>
        <dbReference type="Proteomes" id="UP001152759"/>
    </source>
</evidence>
<dbReference type="CDD" id="cd05236">
    <property type="entry name" value="FAR-N_SDR_e"/>
    <property type="match status" value="1"/>
</dbReference>
<dbReference type="GO" id="GO:0016020">
    <property type="term" value="C:membrane"/>
    <property type="evidence" value="ECO:0007669"/>
    <property type="project" value="UniProtKB-SubCell"/>
</dbReference>
<evidence type="ECO:0000256" key="3">
    <source>
        <dbReference type="ARBA" id="ARBA00022516"/>
    </source>
</evidence>
<dbReference type="PANTHER" id="PTHR11011">
    <property type="entry name" value="MALE STERILITY PROTEIN 2-RELATED"/>
    <property type="match status" value="1"/>
</dbReference>
<dbReference type="GO" id="GO:0080019">
    <property type="term" value="F:alcohol-forming very long-chain fatty acyl-CoA reductase activity"/>
    <property type="evidence" value="ECO:0007669"/>
    <property type="project" value="InterPro"/>
</dbReference>
<dbReference type="FunFam" id="3.40.50.720:FF:000143">
    <property type="entry name" value="Fatty acyl-CoA reductase"/>
    <property type="match status" value="1"/>
</dbReference>
<name>A0A9P0A4A8_BEMTA</name>
<evidence type="ECO:0000256" key="10">
    <source>
        <dbReference type="RuleBase" id="RU363097"/>
    </source>
</evidence>
<feature type="domain" description="Thioester reductase (TE)" evidence="12">
    <location>
        <begin position="46"/>
        <end position="317"/>
    </location>
</feature>
<keyword evidence="4 10" id="KW-0812">Transmembrane</keyword>
<dbReference type="AlphaFoldDB" id="A0A9P0A4A8"/>
<keyword evidence="14" id="KW-1185">Reference proteome</keyword>
<dbReference type="CDD" id="cd09071">
    <property type="entry name" value="FAR_C"/>
    <property type="match status" value="1"/>
</dbReference>
<protein>
    <recommendedName>
        <fullName evidence="10">Fatty acyl-CoA reductase</fullName>
        <ecNumber evidence="10">1.2.1.84</ecNumber>
    </recommendedName>
</protein>
<dbReference type="GO" id="GO:0102965">
    <property type="term" value="F:alcohol-forming long-chain fatty acyl-CoA reductase activity"/>
    <property type="evidence" value="ECO:0007669"/>
    <property type="project" value="UniProtKB-EC"/>
</dbReference>
<proteinExistence type="inferred from homology"/>
<reference evidence="13" key="1">
    <citation type="submission" date="2021-12" db="EMBL/GenBank/DDBJ databases">
        <authorList>
            <person name="King R."/>
        </authorList>
    </citation>
    <scope>NUCLEOTIDE SEQUENCE</scope>
</reference>
<evidence type="ECO:0000256" key="6">
    <source>
        <dbReference type="ARBA" id="ARBA00022989"/>
    </source>
</evidence>
<dbReference type="GO" id="GO:0035336">
    <property type="term" value="P:long-chain fatty-acyl-CoA metabolic process"/>
    <property type="evidence" value="ECO:0007669"/>
    <property type="project" value="TreeGrafter"/>
</dbReference>
<feature type="transmembrane region" description="Helical" evidence="10">
    <location>
        <begin position="511"/>
        <end position="532"/>
    </location>
</feature>
<keyword evidence="10" id="KW-0560">Oxidoreductase</keyword>
<dbReference type="SUPFAM" id="SSF51735">
    <property type="entry name" value="NAD(P)-binding Rossmann-fold domains"/>
    <property type="match status" value="1"/>
</dbReference>
<sequence>MVFAFPEPIELICSNNGEEGVSPDLAPDSHQVSEIQRFYEGANVFITGATGFIGMVLVEKLLRSCPGIEQLFLLVRCRKGKSAEERINEMFRNPLFSRLLEGQSNVLKKVRIIRGDVEQPNLGISSSDTDTLKKYVNVIIHVAATVRFDEHLRRAYTINVASLRDILDMAEAMKNLKAFVHVSTAFSQVHRGTECVTENFYPGPYTEAEIEALLQSADDYTIACLTSQVLNKSPNTYVLTKAMAEDMIRKRLDSLPIAVYRPSIVMNTNVEPVHGWTCTLQSAGAVMAGLGLGVLRIVRQIPHKRADIIPVDKCAAALVALPWYIHTARLKKEAITPIFNHVTDRNPQTWDALMDIGLHLHYNDQVSSSKQVWAVTFSTEPHEFLYNVKFFLYHVLPLPLFVLAEKLNGGPPRIWRVYTKIASITSLANAFAMRNWRFFDDNTLRMWSSMSEKDRLEFPLDVSDIDWKKYFLWGAKGTLTYILGDKIRSYHSLRVRAMIVIHRTLQMLMKALYMFLLFKTVIVGCNLLKSMVPSEIYRLNN</sequence>
<comment type="similarity">
    <text evidence="2 10">Belongs to the fatty acyl-CoA reductase family.</text>
</comment>
<keyword evidence="5 10" id="KW-0521">NADP</keyword>
<dbReference type="EMBL" id="OU963863">
    <property type="protein sequence ID" value="CAH0383941.1"/>
    <property type="molecule type" value="Genomic_DNA"/>
</dbReference>
<gene>
    <name evidence="13" type="ORF">BEMITA_LOCUS3329</name>
</gene>
<evidence type="ECO:0000256" key="7">
    <source>
        <dbReference type="ARBA" id="ARBA00023098"/>
    </source>
</evidence>
<comment type="catalytic activity">
    <reaction evidence="9 10">
        <text>a long-chain fatty acyl-CoA + 2 NADPH + 2 H(+) = a long-chain primary fatty alcohol + 2 NADP(+) + CoA</text>
        <dbReference type="Rhea" id="RHEA:52716"/>
        <dbReference type="ChEBI" id="CHEBI:15378"/>
        <dbReference type="ChEBI" id="CHEBI:57287"/>
        <dbReference type="ChEBI" id="CHEBI:57783"/>
        <dbReference type="ChEBI" id="CHEBI:58349"/>
        <dbReference type="ChEBI" id="CHEBI:77396"/>
        <dbReference type="ChEBI" id="CHEBI:83139"/>
        <dbReference type="EC" id="1.2.1.84"/>
    </reaction>
</comment>
<dbReference type="EC" id="1.2.1.84" evidence="10"/>